<keyword evidence="9" id="KW-1185">Reference proteome</keyword>
<accession>A0A074WCC4</accession>
<evidence type="ECO:0000313" key="8">
    <source>
        <dbReference type="EMBL" id="KEQ69214.1"/>
    </source>
</evidence>
<dbReference type="Pfam" id="PF10501">
    <property type="entry name" value="Ribosomal_L50"/>
    <property type="match status" value="1"/>
</dbReference>
<keyword evidence="4" id="KW-0496">Mitochondrion</keyword>
<dbReference type="STRING" id="1043004.A0A074WCC4"/>
<evidence type="ECO:0000256" key="3">
    <source>
        <dbReference type="ARBA" id="ARBA00022980"/>
    </source>
</evidence>
<comment type="similarity">
    <text evidence="2">Belongs to the mitochondrion-specific ribosomal protein mL50 family.</text>
</comment>
<evidence type="ECO:0000256" key="6">
    <source>
        <dbReference type="ARBA" id="ARBA00035183"/>
    </source>
</evidence>
<dbReference type="AlphaFoldDB" id="A0A074WCC4"/>
<dbReference type="GO" id="GO:0005739">
    <property type="term" value="C:mitochondrion"/>
    <property type="evidence" value="ECO:0007669"/>
    <property type="project" value="UniProtKB-SubCell"/>
</dbReference>
<gene>
    <name evidence="8" type="ORF">M436DRAFT_85504</name>
</gene>
<organism evidence="8 9">
    <name type="scientific">Aureobasidium namibiae CBS 147.97</name>
    <dbReference type="NCBI Taxonomy" id="1043004"/>
    <lineage>
        <taxon>Eukaryota</taxon>
        <taxon>Fungi</taxon>
        <taxon>Dikarya</taxon>
        <taxon>Ascomycota</taxon>
        <taxon>Pezizomycotina</taxon>
        <taxon>Dothideomycetes</taxon>
        <taxon>Dothideomycetidae</taxon>
        <taxon>Dothideales</taxon>
        <taxon>Saccotheciaceae</taxon>
        <taxon>Aureobasidium</taxon>
    </lineage>
</organism>
<reference evidence="8 9" key="1">
    <citation type="journal article" date="2014" name="BMC Genomics">
        <title>Genome sequencing of four Aureobasidium pullulans varieties: biotechnological potential, stress tolerance, and description of new species.</title>
        <authorList>
            <person name="Gostin Ar C."/>
            <person name="Ohm R.A."/>
            <person name="Kogej T."/>
            <person name="Sonjak S."/>
            <person name="Turk M."/>
            <person name="Zajc J."/>
            <person name="Zalar P."/>
            <person name="Grube M."/>
            <person name="Sun H."/>
            <person name="Han J."/>
            <person name="Sharma A."/>
            <person name="Chiniquy J."/>
            <person name="Ngan C.Y."/>
            <person name="Lipzen A."/>
            <person name="Barry K."/>
            <person name="Grigoriev I.V."/>
            <person name="Gunde-Cimerman N."/>
        </authorList>
    </citation>
    <scope>NUCLEOTIDE SEQUENCE [LARGE SCALE GENOMIC DNA]</scope>
    <source>
        <strain evidence="8 9">CBS 147.97</strain>
    </source>
</reference>
<feature type="region of interest" description="Disordered" evidence="7">
    <location>
        <begin position="61"/>
        <end position="81"/>
    </location>
</feature>
<dbReference type="Proteomes" id="UP000027730">
    <property type="component" value="Unassembled WGS sequence"/>
</dbReference>
<protein>
    <recommendedName>
        <fullName evidence="6">Large ribosomal subunit protein mL50</fullName>
    </recommendedName>
</protein>
<dbReference type="InterPro" id="IPR018305">
    <property type="entry name" value="Ribosomal_m50"/>
</dbReference>
<evidence type="ECO:0000256" key="5">
    <source>
        <dbReference type="ARBA" id="ARBA00023274"/>
    </source>
</evidence>
<evidence type="ECO:0000256" key="7">
    <source>
        <dbReference type="SAM" id="MobiDB-lite"/>
    </source>
</evidence>
<evidence type="ECO:0000256" key="1">
    <source>
        <dbReference type="ARBA" id="ARBA00004173"/>
    </source>
</evidence>
<comment type="subcellular location">
    <subcellularLocation>
        <location evidence="1">Mitochondrion</location>
    </subcellularLocation>
</comment>
<evidence type="ECO:0000313" key="9">
    <source>
        <dbReference type="Proteomes" id="UP000027730"/>
    </source>
</evidence>
<evidence type="ECO:0000256" key="2">
    <source>
        <dbReference type="ARBA" id="ARBA00008860"/>
    </source>
</evidence>
<dbReference type="GO" id="GO:1990904">
    <property type="term" value="C:ribonucleoprotein complex"/>
    <property type="evidence" value="ECO:0007669"/>
    <property type="project" value="UniProtKB-KW"/>
</dbReference>
<dbReference type="GeneID" id="25417545"/>
<keyword evidence="5" id="KW-0687">Ribonucleoprotein</keyword>
<dbReference type="RefSeq" id="XP_013423532.1">
    <property type="nucleotide sequence ID" value="XM_013568078.1"/>
</dbReference>
<dbReference type="GO" id="GO:0005840">
    <property type="term" value="C:ribosome"/>
    <property type="evidence" value="ECO:0007669"/>
    <property type="project" value="UniProtKB-KW"/>
</dbReference>
<dbReference type="HOGENOM" id="CLU_927431_0_0_1"/>
<dbReference type="OrthoDB" id="6220758at2759"/>
<keyword evidence="3" id="KW-0689">Ribosomal protein</keyword>
<name>A0A074WCC4_9PEZI</name>
<proteinExistence type="inferred from homology"/>
<sequence>MSRISPFGRAVGQLATPNVSSNTCRSCQLQLGAASQQRQLQTSAVRPAIADRFKALISGKKKDKDTTKLSKPASDKFTPRKADFPGWTLPLKKRLPGGWAETPQEDKTYVMATQGKDLEHVGSDKWLEQQFDDKPKYKGWKKVHNSNGMTSKDAEGRILKAATEAGLKVESAGLDFVIDPKEKFKFTKVLRASTKMQIPDIVMHRATTLKDFQQAILTKPKPKKLSFALLANEELMANRNIQVRGGRQTPVHKDRAVGRWKLIENELVNRGLPVFGHGIKADRGFKAGEVDEVKTA</sequence>
<dbReference type="EMBL" id="KL584722">
    <property type="protein sequence ID" value="KEQ69214.1"/>
    <property type="molecule type" value="Genomic_DNA"/>
</dbReference>
<evidence type="ECO:0000256" key="4">
    <source>
        <dbReference type="ARBA" id="ARBA00023128"/>
    </source>
</evidence>